<dbReference type="InterPro" id="IPR043428">
    <property type="entry name" value="LivM-like"/>
</dbReference>
<evidence type="ECO:0000313" key="8">
    <source>
        <dbReference type="Proteomes" id="UP001500571"/>
    </source>
</evidence>
<proteinExistence type="predicted"/>
<feature type="transmembrane region" description="Helical" evidence="6">
    <location>
        <begin position="305"/>
        <end position="328"/>
    </location>
</feature>
<comment type="caution">
    <text evidence="7">The sequence shown here is derived from an EMBL/GenBank/DDBJ whole genome shotgun (WGS) entry which is preliminary data.</text>
</comment>
<dbReference type="Pfam" id="PF02653">
    <property type="entry name" value="BPD_transp_2"/>
    <property type="match status" value="1"/>
</dbReference>
<feature type="transmembrane region" description="Helical" evidence="6">
    <location>
        <begin position="92"/>
        <end position="112"/>
    </location>
</feature>
<evidence type="ECO:0000256" key="6">
    <source>
        <dbReference type="SAM" id="Phobius"/>
    </source>
</evidence>
<dbReference type="CDD" id="cd06581">
    <property type="entry name" value="TM_PBP1_LivM_like"/>
    <property type="match status" value="1"/>
</dbReference>
<dbReference type="PANTHER" id="PTHR30482:SF20">
    <property type="entry name" value="HIGH-AFFINITY BRANCHED-CHAIN AMINO ACID TRANSPORT SYSTEM PERMEASE PROTEIN LIVM"/>
    <property type="match status" value="1"/>
</dbReference>
<gene>
    <name evidence="7" type="ORF">GCM10009798_17910</name>
</gene>
<evidence type="ECO:0000256" key="3">
    <source>
        <dbReference type="ARBA" id="ARBA00022692"/>
    </source>
</evidence>
<feature type="transmembrane region" description="Helical" evidence="6">
    <location>
        <begin position="226"/>
        <end position="247"/>
    </location>
</feature>
<reference evidence="7 8" key="1">
    <citation type="journal article" date="2019" name="Int. J. Syst. Evol. Microbiol.">
        <title>The Global Catalogue of Microorganisms (GCM) 10K type strain sequencing project: providing services to taxonomists for standard genome sequencing and annotation.</title>
        <authorList>
            <consortium name="The Broad Institute Genomics Platform"/>
            <consortium name="The Broad Institute Genome Sequencing Center for Infectious Disease"/>
            <person name="Wu L."/>
            <person name="Ma J."/>
        </authorList>
    </citation>
    <scope>NUCLEOTIDE SEQUENCE [LARGE SCALE GENOMIC DNA]</scope>
    <source>
        <strain evidence="7 8">JCM 15309</strain>
    </source>
</reference>
<keyword evidence="3 6" id="KW-0812">Transmembrane</keyword>
<evidence type="ECO:0000313" key="7">
    <source>
        <dbReference type="EMBL" id="GAA1958689.1"/>
    </source>
</evidence>
<feature type="transmembrane region" description="Helical" evidence="6">
    <location>
        <begin position="15"/>
        <end position="34"/>
    </location>
</feature>
<feature type="transmembrane region" description="Helical" evidence="6">
    <location>
        <begin position="40"/>
        <end position="60"/>
    </location>
</feature>
<evidence type="ECO:0000256" key="2">
    <source>
        <dbReference type="ARBA" id="ARBA00022475"/>
    </source>
</evidence>
<feature type="transmembrane region" description="Helical" evidence="6">
    <location>
        <begin position="163"/>
        <end position="188"/>
    </location>
</feature>
<name>A0ABN2QV48_9ACTN</name>
<keyword evidence="4 6" id="KW-1133">Transmembrane helix</keyword>
<evidence type="ECO:0000256" key="5">
    <source>
        <dbReference type="ARBA" id="ARBA00023136"/>
    </source>
</evidence>
<feature type="transmembrane region" description="Helical" evidence="6">
    <location>
        <begin position="254"/>
        <end position="285"/>
    </location>
</feature>
<keyword evidence="8" id="KW-1185">Reference proteome</keyword>
<feature type="transmembrane region" description="Helical" evidence="6">
    <location>
        <begin position="119"/>
        <end position="137"/>
    </location>
</feature>
<comment type="subcellular location">
    <subcellularLocation>
        <location evidence="1">Cell membrane</location>
        <topology evidence="1">Multi-pass membrane protein</topology>
    </subcellularLocation>
</comment>
<evidence type="ECO:0000256" key="4">
    <source>
        <dbReference type="ARBA" id="ARBA00022989"/>
    </source>
</evidence>
<evidence type="ECO:0000256" key="1">
    <source>
        <dbReference type="ARBA" id="ARBA00004651"/>
    </source>
</evidence>
<sequence>MTARTIQHGSREHRLWQALLYGGLAVLVLVIALTQPDYRMVQFSAVAAWSVALLGMNLIIGYGGQMALGHSAFFGFGAYLTAILYSDYGVSFVGTLPISAVAGAVVGLLLGLPALRISGLYLALVTLAVALAFPSVVKMDQLSALTGGANGKLAYIVWQPPSWLPFAVTSAGWVLLTISTFAAVLFLLASNAMRSRVGRAVLSLRDNAIGAAVSGVHPAVWRTSTFAVSAAYASLAGSLMMLAVPIVGPDSGGFLAAVTLITGMVIGGASTISGAVIGAVAVVWLPELSKSWAGALPLVSDSDGTVLSTAVYGAVLIVVVFVMPGGVVEFLRKARSRIAVVVPRIPTASTGLAAVPTPHTAQLEAQLEVEQP</sequence>
<dbReference type="Proteomes" id="UP001500571">
    <property type="component" value="Unassembled WGS sequence"/>
</dbReference>
<accession>A0ABN2QV48</accession>
<keyword evidence="5 6" id="KW-0472">Membrane</keyword>
<organism evidence="7 8">
    <name type="scientific">Nocardioides panacihumi</name>
    <dbReference type="NCBI Taxonomy" id="400774"/>
    <lineage>
        <taxon>Bacteria</taxon>
        <taxon>Bacillati</taxon>
        <taxon>Actinomycetota</taxon>
        <taxon>Actinomycetes</taxon>
        <taxon>Propionibacteriales</taxon>
        <taxon>Nocardioidaceae</taxon>
        <taxon>Nocardioides</taxon>
    </lineage>
</organism>
<dbReference type="PANTHER" id="PTHR30482">
    <property type="entry name" value="HIGH-AFFINITY BRANCHED-CHAIN AMINO ACID TRANSPORT SYSTEM PERMEASE"/>
    <property type="match status" value="1"/>
</dbReference>
<dbReference type="EMBL" id="BAAAPB010000001">
    <property type="protein sequence ID" value="GAA1958689.1"/>
    <property type="molecule type" value="Genomic_DNA"/>
</dbReference>
<dbReference type="InterPro" id="IPR001851">
    <property type="entry name" value="ABC_transp_permease"/>
</dbReference>
<dbReference type="RefSeq" id="WP_344044416.1">
    <property type="nucleotide sequence ID" value="NZ_BAAAPB010000001.1"/>
</dbReference>
<protein>
    <submittedName>
        <fullName evidence="7">Branched-chain amino acid ABC transporter permease</fullName>
    </submittedName>
</protein>
<keyword evidence="2" id="KW-1003">Cell membrane</keyword>